<dbReference type="InterPro" id="IPR008972">
    <property type="entry name" value="Cupredoxin"/>
</dbReference>
<evidence type="ECO:0000259" key="1">
    <source>
        <dbReference type="Pfam" id="PF13473"/>
    </source>
</evidence>
<proteinExistence type="predicted"/>
<organism evidence="2 3">
    <name type="scientific">Candidatus Schekmanbacteria bacterium RBG_16_38_10</name>
    <dbReference type="NCBI Taxonomy" id="1817879"/>
    <lineage>
        <taxon>Bacteria</taxon>
        <taxon>Candidatus Schekmaniibacteriota</taxon>
    </lineage>
</organism>
<feature type="domain" description="EfeO-type cupredoxin-like" evidence="1">
    <location>
        <begin position="3"/>
        <end position="85"/>
    </location>
</feature>
<dbReference type="Gene3D" id="2.60.40.420">
    <property type="entry name" value="Cupredoxins - blue copper proteins"/>
    <property type="match status" value="1"/>
</dbReference>
<sequence>MKQGKQEVTITVNNNGYETNVTQLKVNIPVKLTLETRNTRSCARAFVIPSLNISKVLPESGETMIEFTPTKKGRLTFSCSMGMYSGYWEII</sequence>
<reference evidence="2 3" key="1">
    <citation type="journal article" date="2016" name="Nat. Commun.">
        <title>Thousands of microbial genomes shed light on interconnected biogeochemical processes in an aquifer system.</title>
        <authorList>
            <person name="Anantharaman K."/>
            <person name="Brown C.T."/>
            <person name="Hug L.A."/>
            <person name="Sharon I."/>
            <person name="Castelle C.J."/>
            <person name="Probst A.J."/>
            <person name="Thomas B.C."/>
            <person name="Singh A."/>
            <person name="Wilkins M.J."/>
            <person name="Karaoz U."/>
            <person name="Brodie E.L."/>
            <person name="Williams K.H."/>
            <person name="Hubbard S.S."/>
            <person name="Banfield J.F."/>
        </authorList>
    </citation>
    <scope>NUCLEOTIDE SEQUENCE [LARGE SCALE GENOMIC DNA]</scope>
</reference>
<accession>A0A1F7RVK5</accession>
<name>A0A1F7RVK5_9BACT</name>
<comment type="caution">
    <text evidence="2">The sequence shown here is derived from an EMBL/GenBank/DDBJ whole genome shotgun (WGS) entry which is preliminary data.</text>
</comment>
<dbReference type="InterPro" id="IPR028096">
    <property type="entry name" value="EfeO_Cupredoxin"/>
</dbReference>
<evidence type="ECO:0000313" key="3">
    <source>
        <dbReference type="Proteomes" id="UP000178797"/>
    </source>
</evidence>
<dbReference type="AlphaFoldDB" id="A0A1F7RVK5"/>
<protein>
    <recommendedName>
        <fullName evidence="1">EfeO-type cupredoxin-like domain-containing protein</fullName>
    </recommendedName>
</protein>
<dbReference type="Proteomes" id="UP000178797">
    <property type="component" value="Unassembled WGS sequence"/>
</dbReference>
<dbReference type="SUPFAM" id="SSF49503">
    <property type="entry name" value="Cupredoxins"/>
    <property type="match status" value="1"/>
</dbReference>
<gene>
    <name evidence="2" type="ORF">A2W05_07265</name>
</gene>
<dbReference type="Pfam" id="PF13473">
    <property type="entry name" value="Cupredoxin_1"/>
    <property type="match status" value="1"/>
</dbReference>
<dbReference type="EMBL" id="MGDE01000132">
    <property type="protein sequence ID" value="OGL45471.1"/>
    <property type="molecule type" value="Genomic_DNA"/>
</dbReference>
<evidence type="ECO:0000313" key="2">
    <source>
        <dbReference type="EMBL" id="OGL45471.1"/>
    </source>
</evidence>